<evidence type="ECO:0000256" key="5">
    <source>
        <dbReference type="ARBA" id="ARBA00022603"/>
    </source>
</evidence>
<comment type="subcellular location">
    <subcellularLocation>
        <location evidence="2">Cytoplasm</location>
    </subcellularLocation>
    <subcellularLocation>
        <location evidence="1">Nucleus</location>
    </subcellularLocation>
</comment>
<evidence type="ECO:0000256" key="4">
    <source>
        <dbReference type="ARBA" id="ARBA00022490"/>
    </source>
</evidence>
<dbReference type="CDD" id="cd02440">
    <property type="entry name" value="AdoMet_MTases"/>
    <property type="match status" value="1"/>
</dbReference>
<comment type="similarity">
    <text evidence="3">Belongs to the class I-like SAM-binding methyltransferase superfamily. BUD23/WBSCR22 family.</text>
</comment>
<feature type="domain" description="18S rRNA (guanine(1575)-N(7))-methyltransferase Bud23 C-terminal" evidence="11">
    <location>
        <begin position="272"/>
        <end position="332"/>
    </location>
</feature>
<keyword evidence="6" id="KW-0808">Transferase</keyword>
<evidence type="ECO:0000256" key="7">
    <source>
        <dbReference type="ARBA" id="ARBA00022691"/>
    </source>
</evidence>
<feature type="compositionally biased region" description="Basic residues" evidence="9">
    <location>
        <begin position="285"/>
        <end position="300"/>
    </location>
</feature>
<dbReference type="Gene3D" id="3.40.50.150">
    <property type="entry name" value="Vaccinia Virus protein VP39"/>
    <property type="match status" value="1"/>
</dbReference>
<dbReference type="InterPro" id="IPR041698">
    <property type="entry name" value="Methyltransf_25"/>
</dbReference>
<evidence type="ECO:0000256" key="1">
    <source>
        <dbReference type="ARBA" id="ARBA00004123"/>
    </source>
</evidence>
<feature type="compositionally biased region" description="Acidic residues" evidence="9">
    <location>
        <begin position="106"/>
        <end position="130"/>
    </location>
</feature>
<evidence type="ECO:0000313" key="13">
    <source>
        <dbReference type="EMBL" id="KAL3793760.1"/>
    </source>
</evidence>
<feature type="region of interest" description="Disordered" evidence="9">
    <location>
        <begin position="276"/>
        <end position="335"/>
    </location>
</feature>
<evidence type="ECO:0008006" key="15">
    <source>
        <dbReference type="Google" id="ProtNLM"/>
    </source>
</evidence>
<dbReference type="EMBL" id="JABMIG020000088">
    <property type="protein sequence ID" value="KAL3793760.1"/>
    <property type="molecule type" value="Genomic_DNA"/>
</dbReference>
<dbReference type="InterPro" id="IPR029063">
    <property type="entry name" value="SAM-dependent_MTases_sf"/>
</dbReference>
<comment type="caution">
    <text evidence="13">The sequence shown here is derived from an EMBL/GenBank/DDBJ whole genome shotgun (WGS) entry which is preliminary data.</text>
</comment>
<gene>
    <name evidence="13" type="ORF">HJC23_013322</name>
</gene>
<dbReference type="InterPro" id="IPR022238">
    <property type="entry name" value="Bud23_C"/>
</dbReference>
<dbReference type="InterPro" id="IPR039769">
    <property type="entry name" value="Bud23-like"/>
</dbReference>
<evidence type="ECO:0000256" key="3">
    <source>
        <dbReference type="ARBA" id="ARBA00005547"/>
    </source>
</evidence>
<keyword evidence="8" id="KW-0539">Nucleus</keyword>
<accession>A0ABD3Q0Q3</accession>
<evidence type="ECO:0000256" key="8">
    <source>
        <dbReference type="ARBA" id="ARBA00023242"/>
    </source>
</evidence>
<dbReference type="AlphaFoldDB" id="A0ABD3Q0Q3"/>
<dbReference type="PANTHER" id="PTHR12734">
    <property type="entry name" value="METHYLTRANSFERASE-RELATED"/>
    <property type="match status" value="1"/>
</dbReference>
<keyword evidence="7" id="KW-0949">S-adenosyl-L-methionine</keyword>
<evidence type="ECO:0000256" key="2">
    <source>
        <dbReference type="ARBA" id="ARBA00004496"/>
    </source>
</evidence>
<keyword evidence="5" id="KW-0489">Methyltransferase</keyword>
<dbReference type="GO" id="GO:0005737">
    <property type="term" value="C:cytoplasm"/>
    <property type="evidence" value="ECO:0007669"/>
    <property type="project" value="UniProtKB-SubCell"/>
</dbReference>
<organism evidence="13 14">
    <name type="scientific">Cyclotella cryptica</name>
    <dbReference type="NCBI Taxonomy" id="29204"/>
    <lineage>
        <taxon>Eukaryota</taxon>
        <taxon>Sar</taxon>
        <taxon>Stramenopiles</taxon>
        <taxon>Ochrophyta</taxon>
        <taxon>Bacillariophyta</taxon>
        <taxon>Coscinodiscophyceae</taxon>
        <taxon>Thalassiosirophycidae</taxon>
        <taxon>Stephanodiscales</taxon>
        <taxon>Stephanodiscaceae</taxon>
        <taxon>Cyclotella</taxon>
    </lineage>
</organism>
<name>A0ABD3Q0Q3_9STRA</name>
<dbReference type="Pfam" id="PF08241">
    <property type="entry name" value="Methyltransf_11"/>
    <property type="match status" value="1"/>
</dbReference>
<dbReference type="InterPro" id="IPR013216">
    <property type="entry name" value="Methyltransf_11"/>
</dbReference>
<reference evidence="13 14" key="1">
    <citation type="journal article" date="2020" name="G3 (Bethesda)">
        <title>Improved Reference Genome for Cyclotella cryptica CCMP332, a Model for Cell Wall Morphogenesis, Salinity Adaptation, and Lipid Production in Diatoms (Bacillariophyta).</title>
        <authorList>
            <person name="Roberts W.R."/>
            <person name="Downey K.M."/>
            <person name="Ruck E.C."/>
            <person name="Traller J.C."/>
            <person name="Alverson A.J."/>
        </authorList>
    </citation>
    <scope>NUCLEOTIDE SEQUENCE [LARGE SCALE GENOMIC DNA]</scope>
    <source>
        <strain evidence="13 14">CCMP332</strain>
    </source>
</reference>
<keyword evidence="14" id="KW-1185">Reference proteome</keyword>
<evidence type="ECO:0000313" key="14">
    <source>
        <dbReference type="Proteomes" id="UP001516023"/>
    </source>
</evidence>
<proteinExistence type="inferred from homology"/>
<dbReference type="Proteomes" id="UP001516023">
    <property type="component" value="Unassembled WGS sequence"/>
</dbReference>
<dbReference type="PANTHER" id="PTHR12734:SF0">
    <property type="entry name" value="18S RRNA (GUANINE-N(7))-METHYLTRANSFERASE-RELATED"/>
    <property type="match status" value="1"/>
</dbReference>
<dbReference type="GO" id="GO:0005634">
    <property type="term" value="C:nucleus"/>
    <property type="evidence" value="ECO:0007669"/>
    <property type="project" value="UniProtKB-SubCell"/>
</dbReference>
<evidence type="ECO:0000259" key="12">
    <source>
        <dbReference type="Pfam" id="PF13649"/>
    </source>
</evidence>
<sequence length="335" mass="37548">MSRPELTGHASLFYNAKEARKYDSSSRMVGIQREITERAIELLKLPPGRPSFILDVGCGSGLSGQVLEEHGHIWVGCDVSRDMLNMANERIERKREASASTGDSDAPSDDDDEEDEMDEDDDDSADDDDGETKRNKHNEAPSPGDLLHHDMGTGLPFRPASFDACISISALQWLCYSNTKEQIPKKRLMRFFSSLYQVLRRGARAVLQFYPETSEHAVLISECAARVGFAGGIVVDYPNSTKAKKHYLVLSFDRAYKAPEGLSGLEGALLNEDRAGVRVADKDPKKGKKQKAPRKKKGVGKTKEWILHKKETQRKKGKETRMDTKYTGRKRPTRF</sequence>
<feature type="domain" description="Methyltransferase" evidence="12">
    <location>
        <begin position="53"/>
        <end position="106"/>
    </location>
</feature>
<dbReference type="SUPFAM" id="SSF53335">
    <property type="entry name" value="S-adenosyl-L-methionine-dependent methyltransferases"/>
    <property type="match status" value="1"/>
</dbReference>
<dbReference type="Pfam" id="PF12589">
    <property type="entry name" value="WBS_methylT"/>
    <property type="match status" value="1"/>
</dbReference>
<feature type="compositionally biased region" description="Basic and acidic residues" evidence="9">
    <location>
        <begin position="301"/>
        <end position="310"/>
    </location>
</feature>
<evidence type="ECO:0000256" key="6">
    <source>
        <dbReference type="ARBA" id="ARBA00022679"/>
    </source>
</evidence>
<keyword evidence="4" id="KW-0963">Cytoplasm</keyword>
<protein>
    <recommendedName>
        <fullName evidence="15">18S rRNA (guanine(1575)-N(7))-methyltransferase Bud23 C-terminal domain-containing protein</fullName>
    </recommendedName>
</protein>
<dbReference type="GO" id="GO:0008168">
    <property type="term" value="F:methyltransferase activity"/>
    <property type="evidence" value="ECO:0007669"/>
    <property type="project" value="UniProtKB-KW"/>
</dbReference>
<feature type="domain" description="Methyltransferase type 11" evidence="10">
    <location>
        <begin position="142"/>
        <end position="206"/>
    </location>
</feature>
<evidence type="ECO:0000259" key="10">
    <source>
        <dbReference type="Pfam" id="PF08241"/>
    </source>
</evidence>
<dbReference type="Pfam" id="PF13649">
    <property type="entry name" value="Methyltransf_25"/>
    <property type="match status" value="1"/>
</dbReference>
<evidence type="ECO:0000259" key="11">
    <source>
        <dbReference type="Pfam" id="PF12589"/>
    </source>
</evidence>
<feature type="region of interest" description="Disordered" evidence="9">
    <location>
        <begin position="92"/>
        <end position="151"/>
    </location>
</feature>
<evidence type="ECO:0000256" key="9">
    <source>
        <dbReference type="SAM" id="MobiDB-lite"/>
    </source>
</evidence>
<dbReference type="GO" id="GO:0032259">
    <property type="term" value="P:methylation"/>
    <property type="evidence" value="ECO:0007669"/>
    <property type="project" value="UniProtKB-KW"/>
</dbReference>